<reference evidence="2 3" key="1">
    <citation type="submission" date="2018-11" db="EMBL/GenBank/DDBJ databases">
        <title>Draft genome sequence of Cellulomonas takizawaensis strain TKZ-21.</title>
        <authorList>
            <person name="Yamamura H."/>
            <person name="Hayashi T."/>
            <person name="Hamada M."/>
            <person name="Serisawa Y."/>
            <person name="Matsuyama K."/>
            <person name="Nakagawa Y."/>
            <person name="Otoguro M."/>
            <person name="Yanagida F."/>
            <person name="Hayakawa M."/>
        </authorList>
    </citation>
    <scope>NUCLEOTIDE SEQUENCE [LARGE SCALE GENOMIC DNA]</scope>
    <source>
        <strain evidence="2 3">TKZ-21</strain>
    </source>
</reference>
<dbReference type="Pfam" id="PF08241">
    <property type="entry name" value="Methyltransf_11"/>
    <property type="match status" value="1"/>
</dbReference>
<dbReference type="InterPro" id="IPR013216">
    <property type="entry name" value="Methyltransf_11"/>
</dbReference>
<evidence type="ECO:0000313" key="2">
    <source>
        <dbReference type="EMBL" id="GCD21007.1"/>
    </source>
</evidence>
<sequence>MSGRRRRVPCVGVADLTRPPLDGAAGAGLPGDVGTGESEVAMSGQHVAYWDAQAASYDRVTAWAERRLLADARAWVGARAHGRTLDVGVGTGANLPHLVGHADSLVGVDQSAAMLDLARRRARSLGADVELVQGDAAALPWPDASFDTVVCTFSLCCVDDEVAVLRELARVVRPDGAVLLADHVESSAGVIRAGQRVLEAVERRHGERFRRRPLVRLSEAGLAALEHEASRYRLVERVAARRERRKRRD</sequence>
<dbReference type="InterPro" id="IPR029063">
    <property type="entry name" value="SAM-dependent_MTases_sf"/>
</dbReference>
<dbReference type="PANTHER" id="PTHR42912:SF93">
    <property type="entry name" value="N6-ADENOSINE-METHYLTRANSFERASE TMT1A"/>
    <property type="match status" value="1"/>
</dbReference>
<proteinExistence type="predicted"/>
<dbReference type="SUPFAM" id="SSF53335">
    <property type="entry name" value="S-adenosyl-L-methionine-dependent methyltransferases"/>
    <property type="match status" value="1"/>
</dbReference>
<dbReference type="PANTHER" id="PTHR42912">
    <property type="entry name" value="METHYLTRANSFERASE"/>
    <property type="match status" value="1"/>
</dbReference>
<dbReference type="GO" id="GO:0008757">
    <property type="term" value="F:S-adenosylmethionine-dependent methyltransferase activity"/>
    <property type="evidence" value="ECO:0007669"/>
    <property type="project" value="InterPro"/>
</dbReference>
<dbReference type="EMBL" id="BHYL01000223">
    <property type="protein sequence ID" value="GCD21007.1"/>
    <property type="molecule type" value="Genomic_DNA"/>
</dbReference>
<feature type="domain" description="Methyltransferase type 11" evidence="1">
    <location>
        <begin position="85"/>
        <end position="179"/>
    </location>
</feature>
<evidence type="ECO:0000259" key="1">
    <source>
        <dbReference type="Pfam" id="PF08241"/>
    </source>
</evidence>
<name>A0A401V257_9CELL</name>
<keyword evidence="3" id="KW-1185">Reference proteome</keyword>
<dbReference type="CDD" id="cd02440">
    <property type="entry name" value="AdoMet_MTases"/>
    <property type="match status" value="1"/>
</dbReference>
<evidence type="ECO:0000313" key="3">
    <source>
        <dbReference type="Proteomes" id="UP000288246"/>
    </source>
</evidence>
<protein>
    <recommendedName>
        <fullName evidence="1">Methyltransferase type 11 domain-containing protein</fullName>
    </recommendedName>
</protein>
<accession>A0A401V257</accession>
<organism evidence="2 3">
    <name type="scientific">Cellulomonas algicola</name>
    <dbReference type="NCBI Taxonomy" id="2071633"/>
    <lineage>
        <taxon>Bacteria</taxon>
        <taxon>Bacillati</taxon>
        <taxon>Actinomycetota</taxon>
        <taxon>Actinomycetes</taxon>
        <taxon>Micrococcales</taxon>
        <taxon>Cellulomonadaceae</taxon>
        <taxon>Cellulomonas</taxon>
    </lineage>
</organism>
<gene>
    <name evidence="2" type="ORF">CTKZ_25690</name>
</gene>
<dbReference type="Gene3D" id="3.40.50.150">
    <property type="entry name" value="Vaccinia Virus protein VP39"/>
    <property type="match status" value="1"/>
</dbReference>
<dbReference type="InterPro" id="IPR050508">
    <property type="entry name" value="Methyltransf_Superfamily"/>
</dbReference>
<dbReference type="AlphaFoldDB" id="A0A401V257"/>
<dbReference type="Proteomes" id="UP000288246">
    <property type="component" value="Unassembled WGS sequence"/>
</dbReference>
<comment type="caution">
    <text evidence="2">The sequence shown here is derived from an EMBL/GenBank/DDBJ whole genome shotgun (WGS) entry which is preliminary data.</text>
</comment>